<gene>
    <name evidence="2" type="ORF">F444_10281</name>
</gene>
<proteinExistence type="predicted"/>
<sequence length="106" mass="11223">MSIVASGVSPSLAGCRTHHLSSRYYYSTNTMNFKTWFAFVFAAVVATVATAEESSLSGDPQYCQGDGCPPLYCEANIQISQACRNDIAVKGGTFEACCKTKCGASA</sequence>
<name>A0A081A4I9_PHYNI</name>
<dbReference type="InterPro" id="IPR018570">
    <property type="entry name" value="Phytotoxin_PcF"/>
</dbReference>
<organism evidence="2 3">
    <name type="scientific">Phytophthora nicotianae P1976</name>
    <dbReference type="NCBI Taxonomy" id="1317066"/>
    <lineage>
        <taxon>Eukaryota</taxon>
        <taxon>Sar</taxon>
        <taxon>Stramenopiles</taxon>
        <taxon>Oomycota</taxon>
        <taxon>Peronosporomycetes</taxon>
        <taxon>Peronosporales</taxon>
        <taxon>Peronosporaceae</taxon>
        <taxon>Phytophthora</taxon>
    </lineage>
</organism>
<dbReference type="Proteomes" id="UP000028582">
    <property type="component" value="Unassembled WGS sequence"/>
</dbReference>
<dbReference type="EMBL" id="ANJA01001842">
    <property type="protein sequence ID" value="ETO73800.1"/>
    <property type="molecule type" value="Genomic_DNA"/>
</dbReference>
<reference evidence="2 3" key="1">
    <citation type="submission" date="2013-11" db="EMBL/GenBank/DDBJ databases">
        <title>The Genome Sequence of Phytophthora parasitica P1976.</title>
        <authorList>
            <consortium name="The Broad Institute Genomics Platform"/>
            <person name="Russ C."/>
            <person name="Tyler B."/>
            <person name="Panabieres F."/>
            <person name="Shan W."/>
            <person name="Tripathy S."/>
            <person name="Grunwald N."/>
            <person name="Machado M."/>
            <person name="Johnson C.S."/>
            <person name="Walker B."/>
            <person name="Young S."/>
            <person name="Zeng Q."/>
            <person name="Gargeya S."/>
            <person name="Fitzgerald M."/>
            <person name="Haas B."/>
            <person name="Abouelleil A."/>
            <person name="Allen A.W."/>
            <person name="Alvarado L."/>
            <person name="Arachchi H.M."/>
            <person name="Berlin A.M."/>
            <person name="Chapman S.B."/>
            <person name="Gainer-Dewar J."/>
            <person name="Goldberg J."/>
            <person name="Griggs A."/>
            <person name="Gujja S."/>
            <person name="Hansen M."/>
            <person name="Howarth C."/>
            <person name="Imamovic A."/>
            <person name="Ireland A."/>
            <person name="Larimer J."/>
            <person name="McCowan C."/>
            <person name="Murphy C."/>
            <person name="Pearson M."/>
            <person name="Poon T.W."/>
            <person name="Priest M."/>
            <person name="Roberts A."/>
            <person name="Saif S."/>
            <person name="Shea T."/>
            <person name="Sisk P."/>
            <person name="Sykes S."/>
            <person name="Wortman J."/>
            <person name="Nusbaum C."/>
            <person name="Birren B."/>
        </authorList>
    </citation>
    <scope>NUCLEOTIDE SEQUENCE [LARGE SCALE GENOMIC DNA]</scope>
    <source>
        <strain evidence="2 3">P1976</strain>
    </source>
</reference>
<accession>A0A081A4I9</accession>
<dbReference type="AlphaFoldDB" id="A0A081A4I9"/>
<comment type="caution">
    <text evidence="2">The sequence shown here is derived from an EMBL/GenBank/DDBJ whole genome shotgun (WGS) entry which is preliminary data.</text>
</comment>
<evidence type="ECO:0000313" key="3">
    <source>
        <dbReference type="Proteomes" id="UP000028582"/>
    </source>
</evidence>
<feature type="domain" description="Phytotoxin PcF" evidence="1">
    <location>
        <begin position="60"/>
        <end position="103"/>
    </location>
</feature>
<evidence type="ECO:0000313" key="2">
    <source>
        <dbReference type="EMBL" id="ETO73800.1"/>
    </source>
</evidence>
<dbReference type="Pfam" id="PF09461">
    <property type="entry name" value="PcF"/>
    <property type="match status" value="1"/>
</dbReference>
<protein>
    <recommendedName>
        <fullName evidence="1">Phytotoxin PcF domain-containing protein</fullName>
    </recommendedName>
</protein>
<evidence type="ECO:0000259" key="1">
    <source>
        <dbReference type="Pfam" id="PF09461"/>
    </source>
</evidence>